<reference evidence="5 6" key="1">
    <citation type="journal article" date="2020" name="Nat. Food">
        <title>A phased Vanilla planifolia genome enables genetic improvement of flavour and production.</title>
        <authorList>
            <person name="Hasing T."/>
            <person name="Tang H."/>
            <person name="Brym M."/>
            <person name="Khazi F."/>
            <person name="Huang T."/>
            <person name="Chambers A.H."/>
        </authorList>
    </citation>
    <scope>NUCLEOTIDE SEQUENCE [LARGE SCALE GENOMIC DNA]</scope>
    <source>
        <tissue evidence="5">Leaf</tissue>
    </source>
</reference>
<dbReference type="InterPro" id="IPR015943">
    <property type="entry name" value="WD40/YVTN_repeat-like_dom_sf"/>
</dbReference>
<keyword evidence="1 3" id="KW-0853">WD repeat</keyword>
<comment type="caution">
    <text evidence="5">The sequence shown here is derived from an EMBL/GenBank/DDBJ whole genome shotgun (WGS) entry which is preliminary data.</text>
</comment>
<dbReference type="PROSITE" id="PS50082">
    <property type="entry name" value="WD_REPEATS_2"/>
    <property type="match status" value="3"/>
</dbReference>
<evidence type="ECO:0000256" key="4">
    <source>
        <dbReference type="SAM" id="MobiDB-lite"/>
    </source>
</evidence>
<feature type="repeat" description="WD" evidence="3">
    <location>
        <begin position="324"/>
        <end position="353"/>
    </location>
</feature>
<feature type="compositionally biased region" description="Polar residues" evidence="4">
    <location>
        <begin position="45"/>
        <end position="56"/>
    </location>
</feature>
<dbReference type="InterPro" id="IPR045182">
    <property type="entry name" value="JINGUBANG-like"/>
</dbReference>
<evidence type="ECO:0000256" key="2">
    <source>
        <dbReference type="ARBA" id="ARBA00022737"/>
    </source>
</evidence>
<dbReference type="OrthoDB" id="3845at2759"/>
<dbReference type="PANTHER" id="PTHR22844">
    <property type="entry name" value="F-BOX AND WD40 DOMAIN PROTEIN"/>
    <property type="match status" value="1"/>
</dbReference>
<dbReference type="AlphaFoldDB" id="A0A835QG66"/>
<dbReference type="Proteomes" id="UP000636800">
    <property type="component" value="Unassembled WGS sequence"/>
</dbReference>
<keyword evidence="6" id="KW-1185">Reference proteome</keyword>
<dbReference type="CDD" id="cd00200">
    <property type="entry name" value="WD40"/>
    <property type="match status" value="1"/>
</dbReference>
<gene>
    <name evidence="5" type="ORF">HPP92_018737</name>
</gene>
<dbReference type="SUPFAM" id="SSF50978">
    <property type="entry name" value="WD40 repeat-like"/>
    <property type="match status" value="1"/>
</dbReference>
<evidence type="ECO:0000256" key="3">
    <source>
        <dbReference type="PROSITE-ProRule" id="PRU00221"/>
    </source>
</evidence>
<dbReference type="Pfam" id="PF00400">
    <property type="entry name" value="WD40"/>
    <property type="match status" value="5"/>
</dbReference>
<dbReference type="Gene3D" id="2.130.10.10">
    <property type="entry name" value="YVTN repeat-like/Quinoprotein amine dehydrogenase"/>
    <property type="match status" value="3"/>
</dbReference>
<dbReference type="PRINTS" id="PR00320">
    <property type="entry name" value="GPROTEINBRPT"/>
</dbReference>
<dbReference type="SMART" id="SM00320">
    <property type="entry name" value="WD40"/>
    <property type="match status" value="7"/>
</dbReference>
<accession>A0A835QG66</accession>
<feature type="repeat" description="WD" evidence="3">
    <location>
        <begin position="239"/>
        <end position="269"/>
    </location>
</feature>
<dbReference type="InterPro" id="IPR001680">
    <property type="entry name" value="WD40_rpt"/>
</dbReference>
<dbReference type="InterPro" id="IPR020472">
    <property type="entry name" value="WD40_PAC1"/>
</dbReference>
<keyword evidence="2" id="KW-0677">Repeat</keyword>
<organism evidence="5 6">
    <name type="scientific">Vanilla planifolia</name>
    <name type="common">Vanilla</name>
    <dbReference type="NCBI Taxonomy" id="51239"/>
    <lineage>
        <taxon>Eukaryota</taxon>
        <taxon>Viridiplantae</taxon>
        <taxon>Streptophyta</taxon>
        <taxon>Embryophyta</taxon>
        <taxon>Tracheophyta</taxon>
        <taxon>Spermatophyta</taxon>
        <taxon>Magnoliopsida</taxon>
        <taxon>Liliopsida</taxon>
        <taxon>Asparagales</taxon>
        <taxon>Orchidaceae</taxon>
        <taxon>Vanilloideae</taxon>
        <taxon>Vanilleae</taxon>
        <taxon>Vanilla</taxon>
    </lineage>
</organism>
<dbReference type="InterPro" id="IPR036322">
    <property type="entry name" value="WD40_repeat_dom_sf"/>
</dbReference>
<evidence type="ECO:0000313" key="6">
    <source>
        <dbReference type="Proteomes" id="UP000636800"/>
    </source>
</evidence>
<feature type="repeat" description="WD" evidence="3">
    <location>
        <begin position="197"/>
        <end position="238"/>
    </location>
</feature>
<name>A0A835QG66_VANPL</name>
<evidence type="ECO:0000313" key="5">
    <source>
        <dbReference type="EMBL" id="KAG0467157.1"/>
    </source>
</evidence>
<dbReference type="PANTHER" id="PTHR22844:SF370">
    <property type="entry name" value="OS12G0594000 PROTEIN"/>
    <property type="match status" value="1"/>
</dbReference>
<evidence type="ECO:0000256" key="1">
    <source>
        <dbReference type="ARBA" id="ARBA00022574"/>
    </source>
</evidence>
<protein>
    <submittedName>
        <fullName evidence="5">Uncharacterized protein</fullName>
    </submittedName>
</protein>
<dbReference type="EMBL" id="JADCNL010000009">
    <property type="protein sequence ID" value="KAG0467157.1"/>
    <property type="molecule type" value="Genomic_DNA"/>
</dbReference>
<dbReference type="FunFam" id="2.130.10.10:FF:000775">
    <property type="entry name" value="BnaA09g28200D protein"/>
    <property type="match status" value="1"/>
</dbReference>
<sequence>MNRDRPRPSTSLSELLHRRPISGEKMSPPPPATHFATASVEPITEDSSPYNPSASTSPFISSPWAHSAAPGSSSASPHFLLGSLLRHDGHVFSLAVAQDLLYTGTDGRNIRVWRKDGLRECSGFKSSSGLVKAIAISGDGKVFTGHHDGKIRVWKPHPNDPRVHRRVGTLPRLKDFIRSSIRPSNYVKIRRHRTTVWVRHFDAVSCLSLDAEGGILYSGSWDRTIKVWRTSDSKCIESVNAHDDAVNAVAAGFAGLLFSGSADGTVKMWRRDGKTGRHSGAGTLLRLGSAVTAIAVAAEEGVVYCGSSDGLVRFWLGLEWGGVLRGHAKAVLCVAAVGSAVASGSADRTVTVWRREAVGVHVQMALLTGHVGPVKCLSLEHDAARDAGGFDEGWVVYSGSLDGSVKVWRVVDWRRTAGDRLLK</sequence>
<dbReference type="PROSITE" id="PS50294">
    <property type="entry name" value="WD_REPEATS_REGION"/>
    <property type="match status" value="1"/>
</dbReference>
<proteinExistence type="predicted"/>
<feature type="region of interest" description="Disordered" evidence="4">
    <location>
        <begin position="1"/>
        <end position="56"/>
    </location>
</feature>